<dbReference type="Proteomes" id="UP000217790">
    <property type="component" value="Unassembled WGS sequence"/>
</dbReference>
<reference evidence="2" key="1">
    <citation type="journal article" date="2017" name="Nat. Ecol. Evol.">
        <title>Genome expansion and lineage-specific genetic innovations in the forest pathogenic fungi Armillaria.</title>
        <authorList>
            <person name="Sipos G."/>
            <person name="Prasanna A.N."/>
            <person name="Walter M.C."/>
            <person name="O'Connor E."/>
            <person name="Balint B."/>
            <person name="Krizsan K."/>
            <person name="Kiss B."/>
            <person name="Hess J."/>
            <person name="Varga T."/>
            <person name="Slot J."/>
            <person name="Riley R."/>
            <person name="Boka B."/>
            <person name="Rigling D."/>
            <person name="Barry K."/>
            <person name="Lee J."/>
            <person name="Mihaltcheva S."/>
            <person name="LaButti K."/>
            <person name="Lipzen A."/>
            <person name="Waldron R."/>
            <person name="Moloney N.M."/>
            <person name="Sperisen C."/>
            <person name="Kredics L."/>
            <person name="Vagvoelgyi C."/>
            <person name="Patrignani A."/>
            <person name="Fitzpatrick D."/>
            <person name="Nagy I."/>
            <person name="Doyle S."/>
            <person name="Anderson J.B."/>
            <person name="Grigoriev I.V."/>
            <person name="Gueldener U."/>
            <person name="Muensterkoetter M."/>
            <person name="Nagy L.G."/>
        </authorList>
    </citation>
    <scope>NUCLEOTIDE SEQUENCE [LARGE SCALE GENOMIC DNA]</scope>
    <source>
        <strain evidence="2">Ar21-2</strain>
    </source>
</reference>
<evidence type="ECO:0000313" key="1">
    <source>
        <dbReference type="EMBL" id="PBK82645.1"/>
    </source>
</evidence>
<organism evidence="1 2">
    <name type="scientific">Armillaria gallica</name>
    <name type="common">Bulbous honey fungus</name>
    <name type="synonym">Armillaria bulbosa</name>
    <dbReference type="NCBI Taxonomy" id="47427"/>
    <lineage>
        <taxon>Eukaryota</taxon>
        <taxon>Fungi</taxon>
        <taxon>Dikarya</taxon>
        <taxon>Basidiomycota</taxon>
        <taxon>Agaricomycotina</taxon>
        <taxon>Agaricomycetes</taxon>
        <taxon>Agaricomycetidae</taxon>
        <taxon>Agaricales</taxon>
        <taxon>Marasmiineae</taxon>
        <taxon>Physalacriaceae</taxon>
        <taxon>Armillaria</taxon>
    </lineage>
</organism>
<dbReference type="InParanoid" id="A0A2H3CHX6"/>
<name>A0A2H3CHX6_ARMGA</name>
<gene>
    <name evidence="1" type="ORF">ARMGADRAFT_729259</name>
</gene>
<sequence length="153" mass="17935">MTPLAPPSSRHITLRMYGHEGYGPCKRACHSKRACRRLTVQSSSSTSVSSLVAESMHSSRSDGHVKRLQLCLLAFRGNGYRSFQSRLVKNISFLARDLRHSLFLRRKYQKRLRLFQNRSYFRDIDWYIWSRELRLLDRFPNLHICVTGVICDT</sequence>
<keyword evidence="2" id="KW-1185">Reference proteome</keyword>
<proteinExistence type="predicted"/>
<protein>
    <submittedName>
        <fullName evidence="1">Uncharacterized protein</fullName>
    </submittedName>
</protein>
<dbReference type="EMBL" id="KZ293714">
    <property type="protein sequence ID" value="PBK82645.1"/>
    <property type="molecule type" value="Genomic_DNA"/>
</dbReference>
<evidence type="ECO:0000313" key="2">
    <source>
        <dbReference type="Proteomes" id="UP000217790"/>
    </source>
</evidence>
<accession>A0A2H3CHX6</accession>
<dbReference type="AlphaFoldDB" id="A0A2H3CHX6"/>